<evidence type="ECO:0000259" key="8">
    <source>
        <dbReference type="Pfam" id="PF01431"/>
    </source>
</evidence>
<keyword evidence="7" id="KW-1133">Transmembrane helix</keyword>
<evidence type="ECO:0000256" key="1">
    <source>
        <dbReference type="ARBA" id="ARBA00001947"/>
    </source>
</evidence>
<dbReference type="Gene3D" id="3.40.390.10">
    <property type="entry name" value="Collagenase (Catalytic Domain)"/>
    <property type="match status" value="1"/>
</dbReference>
<dbReference type="PANTHER" id="PTHR11733">
    <property type="entry name" value="ZINC METALLOPROTEASE FAMILY M13 NEPRILYSIN-RELATED"/>
    <property type="match status" value="1"/>
</dbReference>
<dbReference type="PROSITE" id="PS51885">
    <property type="entry name" value="NEPRILYSIN"/>
    <property type="match status" value="1"/>
</dbReference>
<evidence type="ECO:0000313" key="10">
    <source>
        <dbReference type="EMBL" id="KAK6179524.1"/>
    </source>
</evidence>
<dbReference type="Gene3D" id="1.10.1380.10">
    <property type="entry name" value="Neutral endopeptidase , domain2"/>
    <property type="match status" value="1"/>
</dbReference>
<comment type="caution">
    <text evidence="10">The sequence shown here is derived from an EMBL/GenBank/DDBJ whole genome shotgun (WGS) entry which is preliminary data.</text>
</comment>
<reference evidence="10 11" key="1">
    <citation type="submission" date="2024-01" db="EMBL/GenBank/DDBJ databases">
        <title>The genome of the rayed Mediterranean limpet Patella caerulea (Linnaeus, 1758).</title>
        <authorList>
            <person name="Anh-Thu Weber A."/>
            <person name="Halstead-Nussloch G."/>
        </authorList>
    </citation>
    <scope>NUCLEOTIDE SEQUENCE [LARGE SCALE GENOMIC DNA]</scope>
    <source>
        <strain evidence="10">AATW-2023a</strain>
        <tissue evidence="10">Whole specimen</tissue>
    </source>
</reference>
<evidence type="ECO:0000256" key="5">
    <source>
        <dbReference type="ARBA" id="ARBA00022833"/>
    </source>
</evidence>
<comment type="cofactor">
    <cofactor evidence="1">
        <name>Zn(2+)</name>
        <dbReference type="ChEBI" id="CHEBI:29105"/>
    </cofactor>
</comment>
<dbReference type="Pfam" id="PF05649">
    <property type="entry name" value="Peptidase_M13_N"/>
    <property type="match status" value="1"/>
</dbReference>
<protein>
    <submittedName>
        <fullName evidence="10">Uncharacterized protein</fullName>
    </submittedName>
</protein>
<dbReference type="PRINTS" id="PR00786">
    <property type="entry name" value="NEPRILYSIN"/>
</dbReference>
<keyword evidence="7" id="KW-0812">Transmembrane</keyword>
<evidence type="ECO:0000256" key="6">
    <source>
        <dbReference type="ARBA" id="ARBA00023049"/>
    </source>
</evidence>
<evidence type="ECO:0000259" key="9">
    <source>
        <dbReference type="Pfam" id="PF05649"/>
    </source>
</evidence>
<name>A0AAN8JQW9_PATCE</name>
<keyword evidence="6" id="KW-0482">Metalloprotease</keyword>
<organism evidence="10 11">
    <name type="scientific">Patella caerulea</name>
    <name type="common">Rayed Mediterranean limpet</name>
    <dbReference type="NCBI Taxonomy" id="87958"/>
    <lineage>
        <taxon>Eukaryota</taxon>
        <taxon>Metazoa</taxon>
        <taxon>Spiralia</taxon>
        <taxon>Lophotrochozoa</taxon>
        <taxon>Mollusca</taxon>
        <taxon>Gastropoda</taxon>
        <taxon>Patellogastropoda</taxon>
        <taxon>Patelloidea</taxon>
        <taxon>Patellidae</taxon>
        <taxon>Patella</taxon>
    </lineage>
</organism>
<feature type="domain" description="Peptidase M13 C-terminal" evidence="8">
    <location>
        <begin position="572"/>
        <end position="779"/>
    </location>
</feature>
<dbReference type="Pfam" id="PF01431">
    <property type="entry name" value="Peptidase_M13"/>
    <property type="match status" value="1"/>
</dbReference>
<accession>A0AAN8JQW9</accession>
<keyword evidence="11" id="KW-1185">Reference proteome</keyword>
<feature type="transmembrane region" description="Helical" evidence="7">
    <location>
        <begin position="43"/>
        <end position="63"/>
    </location>
</feature>
<gene>
    <name evidence="10" type="ORF">SNE40_011858</name>
</gene>
<evidence type="ECO:0000256" key="4">
    <source>
        <dbReference type="ARBA" id="ARBA00022801"/>
    </source>
</evidence>
<proteinExistence type="predicted"/>
<keyword evidence="4" id="KW-0378">Hydrolase</keyword>
<keyword evidence="2" id="KW-0645">Protease</keyword>
<dbReference type="InterPro" id="IPR042089">
    <property type="entry name" value="Peptidase_M13_dom_2"/>
</dbReference>
<dbReference type="SUPFAM" id="SSF55486">
    <property type="entry name" value="Metalloproteases ('zincins'), catalytic domain"/>
    <property type="match status" value="1"/>
</dbReference>
<dbReference type="GO" id="GO:0016485">
    <property type="term" value="P:protein processing"/>
    <property type="evidence" value="ECO:0007669"/>
    <property type="project" value="TreeGrafter"/>
</dbReference>
<dbReference type="InterPro" id="IPR000718">
    <property type="entry name" value="Peptidase_M13"/>
</dbReference>
<dbReference type="PANTHER" id="PTHR11733:SF133">
    <property type="entry name" value="PHOSPHATE-REGULATING NEUTRAL ENDOPEPTIDASE PHEX"/>
    <property type="match status" value="1"/>
</dbReference>
<dbReference type="InterPro" id="IPR024079">
    <property type="entry name" value="MetalloPept_cat_dom_sf"/>
</dbReference>
<evidence type="ECO:0000313" key="11">
    <source>
        <dbReference type="Proteomes" id="UP001347796"/>
    </source>
</evidence>
<dbReference type="EMBL" id="JAZGQO010000008">
    <property type="protein sequence ID" value="KAK6179524.1"/>
    <property type="molecule type" value="Genomic_DNA"/>
</dbReference>
<sequence length="780" mass="89379">MSSIKYETHQDDTISQSKLVTNPVTEKFQIVRDWFWRRSILEIWLMVLALIFIIIIIALAIVYDGKRPREQKDKQGACLTPGCVRVAARISDSVDTTIKPCEDFYNFACGGWMKKTIIPKGYSGYSILHEIYEDVDKILKESLEKPLVSTEAEAVKKAKRFYKSCMDESKIEALGNNPLLDFIKGIDKWPLITSNWSDTDYDLEKLLIRISKEYDYPIIRLRVTADEEEPQKNIIYLREPIYGLPFGHTGLNDPTVKMLQDMVVKVAVMLGANETTAKQDALDMVELAIKLENISVPEKLDPRPTGGGFNENETEIDVPSGPTTAPTAPEKKITLDVFSQKYPDAKFNWLTYVQGIMAAAGVPNSITKDEYVINNTPHYFERLFAILNSTPKRTITNYAIWRSIEVRLLYNPKKFRDIYNKYLDAIYGEYPIPLRYKYCAPRTTISMRKAVSRGFIQEAFSKDAKADVLQMIKTMQASFNGLLASNDWMDDVSRKGAKNKSDTLTMKIGYDERLLDDTYLNTLYQNYIYNDDTFLWNMITYIRELHSTALRKLRVQNVVSKDEWYYDPFIVNTYYSAPKNEIEFSAGIIQPPYYHQDFPAYVNFAGIGDAIGHELTHSGLDDRGEIKHSNGKSTKWWTDDVINNFKKNALCLTNQYNSYTLPGTKIKVLGERHLKENIADNGGLKLSFQAYRDWVQQRGAEEPMLPGLDLTPNQIFFINYAQSTCEKYTKAGHVANNKYGFHSPGRYRVIGTLQNSLEFSKTFGCAVGSYMNPVKKCKLW</sequence>
<dbReference type="GO" id="GO:0005886">
    <property type="term" value="C:plasma membrane"/>
    <property type="evidence" value="ECO:0007669"/>
    <property type="project" value="TreeGrafter"/>
</dbReference>
<dbReference type="GO" id="GO:0046872">
    <property type="term" value="F:metal ion binding"/>
    <property type="evidence" value="ECO:0007669"/>
    <property type="project" value="UniProtKB-KW"/>
</dbReference>
<keyword evidence="5" id="KW-0862">Zinc</keyword>
<dbReference type="InterPro" id="IPR018497">
    <property type="entry name" value="Peptidase_M13_C"/>
</dbReference>
<dbReference type="Proteomes" id="UP001347796">
    <property type="component" value="Unassembled WGS sequence"/>
</dbReference>
<evidence type="ECO:0000256" key="3">
    <source>
        <dbReference type="ARBA" id="ARBA00022723"/>
    </source>
</evidence>
<evidence type="ECO:0000256" key="7">
    <source>
        <dbReference type="SAM" id="Phobius"/>
    </source>
</evidence>
<dbReference type="CDD" id="cd08662">
    <property type="entry name" value="M13"/>
    <property type="match status" value="1"/>
</dbReference>
<dbReference type="GO" id="GO:0004222">
    <property type="term" value="F:metalloendopeptidase activity"/>
    <property type="evidence" value="ECO:0007669"/>
    <property type="project" value="InterPro"/>
</dbReference>
<dbReference type="InterPro" id="IPR008753">
    <property type="entry name" value="Peptidase_M13_N"/>
</dbReference>
<feature type="domain" description="Peptidase M13 N-terminal" evidence="9">
    <location>
        <begin position="100"/>
        <end position="510"/>
    </location>
</feature>
<keyword evidence="3" id="KW-0479">Metal-binding</keyword>
<dbReference type="AlphaFoldDB" id="A0AAN8JQW9"/>
<keyword evidence="7" id="KW-0472">Membrane</keyword>
<evidence type="ECO:0000256" key="2">
    <source>
        <dbReference type="ARBA" id="ARBA00022670"/>
    </source>
</evidence>